<keyword evidence="3" id="KW-1185">Reference proteome</keyword>
<feature type="transmembrane region" description="Helical" evidence="1">
    <location>
        <begin position="147"/>
        <end position="172"/>
    </location>
</feature>
<protein>
    <submittedName>
        <fullName evidence="2">Branched-subunit amino acid permease</fullName>
    </submittedName>
</protein>
<dbReference type="EMBL" id="JAUSZT010000003">
    <property type="protein sequence ID" value="MDQ0999205.1"/>
    <property type="molecule type" value="Genomic_DNA"/>
</dbReference>
<comment type="caution">
    <text evidence="2">The sequence shown here is derived from an EMBL/GenBank/DDBJ whole genome shotgun (WGS) entry which is preliminary data.</text>
</comment>
<accession>A0ABU0SH23</accession>
<name>A0ABU0SH23_9HYPH</name>
<gene>
    <name evidence="2" type="ORF">QFZ34_004387</name>
</gene>
<sequence>MSDSDLAPEDTQMTERTPFQWFLAGASLIASIPALILMTAHVGFAGFASENGVSMLQATFMVASIWALPANIVLIGAISGGYSIVATAIAVGLSSIRLMPMVAAFIPEVRGPKTRKRALLPIAHFIAITAWVVGMEKLKHVPRDMRLIFFAGLGITLTTVNTLVVAMVYWLSASFPPLVFAALFFLTPMYFLASLWGSAHDRSVHVAMVSGLLLFPLIHTIAPAYDLLLTGFTGGLVTMAYVRFAAMRGRSS</sequence>
<reference evidence="2 3" key="1">
    <citation type="submission" date="2023-07" db="EMBL/GenBank/DDBJ databases">
        <title>Comparative genomics of wheat-associated soil bacteria to identify genetic determinants of phenazine resistance.</title>
        <authorList>
            <person name="Mouncey N."/>
        </authorList>
    </citation>
    <scope>NUCLEOTIDE SEQUENCE [LARGE SCALE GENOMIC DNA]</scope>
    <source>
        <strain evidence="2 3">W4I11</strain>
    </source>
</reference>
<dbReference type="Proteomes" id="UP001237780">
    <property type="component" value="Unassembled WGS sequence"/>
</dbReference>
<feature type="transmembrane region" description="Helical" evidence="1">
    <location>
        <begin position="178"/>
        <end position="197"/>
    </location>
</feature>
<feature type="transmembrane region" description="Helical" evidence="1">
    <location>
        <begin position="204"/>
        <end position="222"/>
    </location>
</feature>
<keyword evidence="1" id="KW-1133">Transmembrane helix</keyword>
<dbReference type="Pfam" id="PF03591">
    <property type="entry name" value="AzlC"/>
    <property type="match status" value="1"/>
</dbReference>
<proteinExistence type="predicted"/>
<keyword evidence="1" id="KW-0472">Membrane</keyword>
<feature type="transmembrane region" description="Helical" evidence="1">
    <location>
        <begin position="118"/>
        <end position="135"/>
    </location>
</feature>
<dbReference type="InterPro" id="IPR011606">
    <property type="entry name" value="Brnchd-chn_aa_trnsp_permease"/>
</dbReference>
<keyword evidence="1" id="KW-0812">Transmembrane</keyword>
<feature type="transmembrane region" description="Helical" evidence="1">
    <location>
        <begin position="84"/>
        <end position="106"/>
    </location>
</feature>
<dbReference type="RefSeq" id="WP_307285209.1">
    <property type="nucleotide sequence ID" value="NZ_JAUSZT010000003.1"/>
</dbReference>
<evidence type="ECO:0000256" key="1">
    <source>
        <dbReference type="SAM" id="Phobius"/>
    </source>
</evidence>
<organism evidence="2 3">
    <name type="scientific">Phyllobacterium ifriqiyense</name>
    <dbReference type="NCBI Taxonomy" id="314238"/>
    <lineage>
        <taxon>Bacteria</taxon>
        <taxon>Pseudomonadati</taxon>
        <taxon>Pseudomonadota</taxon>
        <taxon>Alphaproteobacteria</taxon>
        <taxon>Hyphomicrobiales</taxon>
        <taxon>Phyllobacteriaceae</taxon>
        <taxon>Phyllobacterium</taxon>
    </lineage>
</organism>
<evidence type="ECO:0000313" key="3">
    <source>
        <dbReference type="Proteomes" id="UP001237780"/>
    </source>
</evidence>
<evidence type="ECO:0000313" key="2">
    <source>
        <dbReference type="EMBL" id="MDQ0999205.1"/>
    </source>
</evidence>
<feature type="transmembrane region" description="Helical" evidence="1">
    <location>
        <begin position="21"/>
        <end position="44"/>
    </location>
</feature>
<feature type="transmembrane region" description="Helical" evidence="1">
    <location>
        <begin position="56"/>
        <end position="77"/>
    </location>
</feature>
<feature type="transmembrane region" description="Helical" evidence="1">
    <location>
        <begin position="228"/>
        <end position="246"/>
    </location>
</feature>